<name>A0A565C6Z7_9BRAS</name>
<dbReference type="AlphaFoldDB" id="A0A565C6Z7"/>
<comment type="caution">
    <text evidence="1">The sequence shown here is derived from an EMBL/GenBank/DDBJ whole genome shotgun (WGS) entry which is preliminary data.</text>
</comment>
<organism evidence="1 2">
    <name type="scientific">Arabis nemorensis</name>
    <dbReference type="NCBI Taxonomy" id="586526"/>
    <lineage>
        <taxon>Eukaryota</taxon>
        <taxon>Viridiplantae</taxon>
        <taxon>Streptophyta</taxon>
        <taxon>Embryophyta</taxon>
        <taxon>Tracheophyta</taxon>
        <taxon>Spermatophyta</taxon>
        <taxon>Magnoliopsida</taxon>
        <taxon>eudicotyledons</taxon>
        <taxon>Gunneridae</taxon>
        <taxon>Pentapetalae</taxon>
        <taxon>rosids</taxon>
        <taxon>malvids</taxon>
        <taxon>Brassicales</taxon>
        <taxon>Brassicaceae</taxon>
        <taxon>Arabideae</taxon>
        <taxon>Arabis</taxon>
    </lineage>
</organism>
<dbReference type="OrthoDB" id="1054248at2759"/>
<keyword evidence="2" id="KW-1185">Reference proteome</keyword>
<dbReference type="Proteomes" id="UP000489600">
    <property type="component" value="Unassembled WGS sequence"/>
</dbReference>
<dbReference type="InterPro" id="IPR040229">
    <property type="entry name" value="At3g27390-like"/>
</dbReference>
<dbReference type="PANTHER" id="PTHR31133">
    <property type="entry name" value="MEMBRANE PROTEIN"/>
    <property type="match status" value="1"/>
</dbReference>
<sequence>MMVLKDQIRVIKLGESEVRYLEKIVLFGNHKQRIEAWDNRGYTLQENLRAAQIQGISRRMMGIIRSVSKLPTYRRRFRQVVKALITYWSEKQGLNRSGSMSSIWYTSRAPYLEKVAVVFCKHERAKRAKQSTLRLRLRGIKDNENCGSRTRNSLSLAERIEKAGHFSRLRIMFMSGSNGMLLQKSTILTIVYKVLLTLIEI</sequence>
<dbReference type="PANTHER" id="PTHR31133:SF12">
    <property type="entry name" value="MEMBRANE PROTEIN"/>
    <property type="match status" value="1"/>
</dbReference>
<evidence type="ECO:0000313" key="1">
    <source>
        <dbReference type="EMBL" id="VVB09358.1"/>
    </source>
</evidence>
<protein>
    <submittedName>
        <fullName evidence="1">Uncharacterized protein</fullName>
    </submittedName>
</protein>
<dbReference type="EMBL" id="CABITT030000006">
    <property type="protein sequence ID" value="VVB09358.1"/>
    <property type="molecule type" value="Genomic_DNA"/>
</dbReference>
<accession>A0A565C6Z7</accession>
<evidence type="ECO:0000313" key="2">
    <source>
        <dbReference type="Proteomes" id="UP000489600"/>
    </source>
</evidence>
<gene>
    <name evidence="1" type="ORF">ANE_LOCUS19802</name>
</gene>
<reference evidence="1" key="1">
    <citation type="submission" date="2019-07" db="EMBL/GenBank/DDBJ databases">
        <authorList>
            <person name="Dittberner H."/>
        </authorList>
    </citation>
    <scope>NUCLEOTIDE SEQUENCE [LARGE SCALE GENOMIC DNA]</scope>
</reference>
<proteinExistence type="predicted"/>